<protein>
    <recommendedName>
        <fullName evidence="4">PAS domain-containing protein</fullName>
    </recommendedName>
</protein>
<sequence length="293" mass="33694">MTAFAVFLLYMIGIAGAALLLRPVWRQWHLPMAVPLTLLIVFELLISIFNAILLAQSSFPSAADYCLVLSRRLLLFIPLLWFWLTYEYIRRVKLKPLYIVLMLIEPLYILLIFWRQWQPLIQGHIGPIPLAFFYFFYSYGFVLGSIFWLAWHVYRTTGQLWKMPVIVVFLSLFPLLTALYGAQILPYRLGPPMLLLILVPAVLHFRWLAIVPLARDQLADYLSDGVLVLDAQNRIVDANPSAVALLAEAVSPQTRLPYPLPMPDYLHQAFDLDDTQKQQCELALTVVPQKILP</sequence>
<keyword evidence="3" id="KW-1185">Reference proteome</keyword>
<reference evidence="2" key="2">
    <citation type="submission" date="2014-03" db="EMBL/GenBank/DDBJ databases">
        <title>Candidatus Competibacter-lineage genomes retrieved from metagenomes reveal functional metabolic diversity.</title>
        <authorList>
            <person name="McIlroy S.J."/>
            <person name="Albertsen M."/>
            <person name="Andresen E.K."/>
            <person name="Saunders A.M."/>
            <person name="Kristiansen R."/>
            <person name="Stokholm-Bjerregaard M."/>
            <person name="Nielsen K.L."/>
            <person name="Nielsen P.H."/>
        </authorList>
    </citation>
    <scope>NUCLEOTIDE SEQUENCE</scope>
    <source>
        <strain evidence="2">Run_A_D11</strain>
    </source>
</reference>
<name>W6M9S5_9GAMM</name>
<feature type="transmembrane region" description="Helical" evidence="1">
    <location>
        <begin position="6"/>
        <end position="24"/>
    </location>
</feature>
<comment type="caution">
    <text evidence="2">The sequence shown here is derived from an EMBL/GenBank/DDBJ whole genome shotgun (WGS) entry which is preliminary data.</text>
</comment>
<dbReference type="Proteomes" id="UP000035760">
    <property type="component" value="Unassembled WGS sequence"/>
</dbReference>
<keyword evidence="1" id="KW-0812">Transmembrane</keyword>
<keyword evidence="1" id="KW-1133">Transmembrane helix</keyword>
<dbReference type="AlphaFoldDB" id="W6M9S5"/>
<feature type="transmembrane region" description="Helical" evidence="1">
    <location>
        <begin position="96"/>
        <end position="114"/>
    </location>
</feature>
<dbReference type="STRING" id="1400863.BN873_480001"/>
<evidence type="ECO:0000313" key="3">
    <source>
        <dbReference type="Proteomes" id="UP000035760"/>
    </source>
</evidence>
<dbReference type="RefSeq" id="WP_048674090.1">
    <property type="nucleotide sequence ID" value="NZ_CBTJ020000056.1"/>
</dbReference>
<keyword evidence="1" id="KW-0472">Membrane</keyword>
<gene>
    <name evidence="2" type="ORF">BN873_480001</name>
</gene>
<feature type="transmembrane region" description="Helical" evidence="1">
    <location>
        <begin position="193"/>
        <end position="214"/>
    </location>
</feature>
<feature type="transmembrane region" description="Helical" evidence="1">
    <location>
        <begin position="134"/>
        <end position="154"/>
    </location>
</feature>
<dbReference type="OrthoDB" id="199946at2"/>
<evidence type="ECO:0000256" key="1">
    <source>
        <dbReference type="SAM" id="Phobius"/>
    </source>
</evidence>
<organism evidence="2 3">
    <name type="scientific">Candidatus Competibacter denitrificans Run_A_D11</name>
    <dbReference type="NCBI Taxonomy" id="1400863"/>
    <lineage>
        <taxon>Bacteria</taxon>
        <taxon>Pseudomonadati</taxon>
        <taxon>Pseudomonadota</taxon>
        <taxon>Gammaproteobacteria</taxon>
        <taxon>Candidatus Competibacteraceae</taxon>
        <taxon>Candidatus Competibacter</taxon>
    </lineage>
</organism>
<evidence type="ECO:0008006" key="4">
    <source>
        <dbReference type="Google" id="ProtNLM"/>
    </source>
</evidence>
<dbReference type="EMBL" id="CBTJ020000056">
    <property type="protein sequence ID" value="CDI03389.1"/>
    <property type="molecule type" value="Genomic_DNA"/>
</dbReference>
<feature type="transmembrane region" description="Helical" evidence="1">
    <location>
        <begin position="62"/>
        <end position="84"/>
    </location>
</feature>
<accession>W6M9S5</accession>
<reference evidence="2" key="1">
    <citation type="submission" date="2013-07" db="EMBL/GenBank/DDBJ databases">
        <authorList>
            <person name="McIlroy S."/>
        </authorList>
    </citation>
    <scope>NUCLEOTIDE SEQUENCE [LARGE SCALE GENOMIC DNA]</scope>
    <source>
        <strain evidence="2">Run_A_D11</strain>
    </source>
</reference>
<feature type="transmembrane region" description="Helical" evidence="1">
    <location>
        <begin position="36"/>
        <end position="56"/>
    </location>
</feature>
<evidence type="ECO:0000313" key="2">
    <source>
        <dbReference type="EMBL" id="CDI03389.1"/>
    </source>
</evidence>
<feature type="transmembrane region" description="Helical" evidence="1">
    <location>
        <begin position="166"/>
        <end position="187"/>
    </location>
</feature>
<proteinExistence type="predicted"/>